<dbReference type="AlphaFoldDB" id="A0A8U0IL98"/>
<gene>
    <name evidence="2" type="ORF">M0R88_07335</name>
</gene>
<dbReference type="Proteomes" id="UP000830434">
    <property type="component" value="Chromosome"/>
</dbReference>
<reference evidence="2" key="1">
    <citation type="submission" date="2022-04" db="EMBL/GenBank/DDBJ databases">
        <title>Diverse halophilic archaea isolated from saline environments.</title>
        <authorList>
            <person name="Cui H.-L."/>
        </authorList>
    </citation>
    <scope>NUCLEOTIDE SEQUENCE</scope>
    <source>
        <strain evidence="2">XZYJT40</strain>
    </source>
</reference>
<accession>A0A8U0IL98</accession>
<organism evidence="2 3">
    <name type="scientific">Halorussus gelatinilyticus</name>
    <dbReference type="NCBI Taxonomy" id="2937524"/>
    <lineage>
        <taxon>Archaea</taxon>
        <taxon>Methanobacteriati</taxon>
        <taxon>Methanobacteriota</taxon>
        <taxon>Stenosarchaea group</taxon>
        <taxon>Halobacteria</taxon>
        <taxon>Halobacteriales</taxon>
        <taxon>Haladaptataceae</taxon>
        <taxon>Halorussus</taxon>
    </lineage>
</organism>
<dbReference type="Pfam" id="PF25927">
    <property type="entry name" value="DUF7972"/>
    <property type="match status" value="1"/>
</dbReference>
<dbReference type="KEGG" id="haxz:M0R88_07335"/>
<feature type="transmembrane region" description="Helical" evidence="1">
    <location>
        <begin position="71"/>
        <end position="92"/>
    </location>
</feature>
<dbReference type="GeneID" id="72189656"/>
<keyword evidence="1" id="KW-0812">Transmembrane</keyword>
<sequence length="339" mass="37698">MGETTDGDSSDEYTFPQLSNGLGSVLKNPFEWFFLLENRVVIAGMILVAFLMFFLAIELLIGMAHEQMVPLFYIFSSLIGGNLTLITIVLSINQLVISQHLNSPGGLREEIQGVNEYRNSVEETLTREVAPVTPSDFLEMLLESTQQCVESADEQTDEITDPDAAEALSDLLDDTIRTIEHSRRVLERSDVGLFNALSVTLKTNYSQEIYRVRDLQTTHEELLTEDIDDHLDELVVRIQQMDVARQYFKTLYLQDELAYLSRVLLYVGVPAELTALTMLLVFAASTQPILAPSTLAVVVPVAICITAAPLAILFAFVIRVSVVAQRTAAITPFTTSSQE</sequence>
<name>A0A8U0IL98_9EURY</name>
<protein>
    <submittedName>
        <fullName evidence="2">Uncharacterized protein</fullName>
    </submittedName>
</protein>
<dbReference type="InterPro" id="IPR058278">
    <property type="entry name" value="DUF7972"/>
</dbReference>
<feature type="transmembrane region" description="Helical" evidence="1">
    <location>
        <begin position="295"/>
        <end position="318"/>
    </location>
</feature>
<keyword evidence="1" id="KW-0472">Membrane</keyword>
<evidence type="ECO:0000313" key="2">
    <source>
        <dbReference type="EMBL" id="UPW01900.1"/>
    </source>
</evidence>
<evidence type="ECO:0000256" key="1">
    <source>
        <dbReference type="SAM" id="Phobius"/>
    </source>
</evidence>
<feature type="transmembrane region" description="Helical" evidence="1">
    <location>
        <begin position="263"/>
        <end position="283"/>
    </location>
</feature>
<evidence type="ECO:0000313" key="3">
    <source>
        <dbReference type="Proteomes" id="UP000830434"/>
    </source>
</evidence>
<dbReference type="EMBL" id="CP096658">
    <property type="protein sequence ID" value="UPW01900.1"/>
    <property type="molecule type" value="Genomic_DNA"/>
</dbReference>
<keyword evidence="1" id="KW-1133">Transmembrane helix</keyword>
<dbReference type="RefSeq" id="WP_248656287.1">
    <property type="nucleotide sequence ID" value="NZ_CP096658.1"/>
</dbReference>
<feature type="transmembrane region" description="Helical" evidence="1">
    <location>
        <begin position="40"/>
        <end position="65"/>
    </location>
</feature>
<keyword evidence="3" id="KW-1185">Reference proteome</keyword>
<proteinExistence type="predicted"/>